<gene>
    <name evidence="7" type="primary">rng</name>
    <name evidence="7" type="ORF">I2F25_01695</name>
</gene>
<dbReference type="GO" id="GO:0016787">
    <property type="term" value="F:hydrolase activity"/>
    <property type="evidence" value="ECO:0007669"/>
    <property type="project" value="UniProtKB-KW"/>
</dbReference>
<dbReference type="PROSITE" id="PS50126">
    <property type="entry name" value="S1"/>
    <property type="match status" value="1"/>
</dbReference>
<dbReference type="PANTHER" id="PTHR30001:SF0">
    <property type="entry name" value="RIBONUCLEASE G"/>
    <property type="match status" value="1"/>
</dbReference>
<dbReference type="EMBL" id="VTDN01000001">
    <property type="protein sequence ID" value="MEB5475780.1"/>
    <property type="molecule type" value="Genomic_DNA"/>
</dbReference>
<dbReference type="NCBIfam" id="NF008689">
    <property type="entry name" value="PRK11712.1"/>
    <property type="match status" value="1"/>
</dbReference>
<keyword evidence="4" id="KW-0460">Magnesium</keyword>
<comment type="cofactor">
    <cofactor evidence="1">
        <name>Mg(2+)</name>
        <dbReference type="ChEBI" id="CHEBI:18420"/>
    </cofactor>
</comment>
<keyword evidence="5" id="KW-0694">RNA-binding</keyword>
<keyword evidence="3 7" id="KW-0378">Hydrolase</keyword>
<evidence type="ECO:0000259" key="6">
    <source>
        <dbReference type="PROSITE" id="PS50126"/>
    </source>
</evidence>
<dbReference type="InterPro" id="IPR019307">
    <property type="entry name" value="RNA-bd_AU-1/RNase_E/G"/>
</dbReference>
<dbReference type="InterPro" id="IPR003029">
    <property type="entry name" value="S1_domain"/>
</dbReference>
<name>A0ABU6DQ03_9GAMM</name>
<evidence type="ECO:0000256" key="5">
    <source>
        <dbReference type="ARBA" id="ARBA00022884"/>
    </source>
</evidence>
<dbReference type="Proteomes" id="UP001339883">
    <property type="component" value="Unassembled WGS sequence"/>
</dbReference>
<accession>A0ABU6DQ03</accession>
<feature type="domain" description="S1 motif" evidence="6">
    <location>
        <begin position="39"/>
        <end position="113"/>
    </location>
</feature>
<dbReference type="NCBIfam" id="TIGR00757">
    <property type="entry name" value="RNaseEG"/>
    <property type="match status" value="1"/>
</dbReference>
<comment type="caution">
    <text evidence="7">The sequence shown here is derived from an EMBL/GenBank/DDBJ whole genome shotgun (WGS) entry which is preliminary data.</text>
</comment>
<protein>
    <submittedName>
        <fullName evidence="7">Ribonuclease G</fullName>
        <ecNumber evidence="7">3.1.26.-</ecNumber>
    </submittedName>
</protein>
<dbReference type="CDD" id="cd04453">
    <property type="entry name" value="S1_RNase_E"/>
    <property type="match status" value="1"/>
</dbReference>
<dbReference type="RefSeq" id="WP_195772630.1">
    <property type="nucleotide sequence ID" value="NZ_VTDN01000001.1"/>
</dbReference>
<evidence type="ECO:0000256" key="1">
    <source>
        <dbReference type="ARBA" id="ARBA00001946"/>
    </source>
</evidence>
<dbReference type="InterPro" id="IPR004659">
    <property type="entry name" value="RNase_E/G"/>
</dbReference>
<organism evidence="7 8">
    <name type="scientific">Acinetobacter pollinis</name>
    <dbReference type="NCBI Taxonomy" id="2605270"/>
    <lineage>
        <taxon>Bacteria</taxon>
        <taxon>Pseudomonadati</taxon>
        <taxon>Pseudomonadota</taxon>
        <taxon>Gammaproteobacteria</taxon>
        <taxon>Moraxellales</taxon>
        <taxon>Moraxellaceae</taxon>
        <taxon>Acinetobacter</taxon>
    </lineage>
</organism>
<dbReference type="InterPro" id="IPR012340">
    <property type="entry name" value="NA-bd_OB-fold"/>
</dbReference>
<evidence type="ECO:0000313" key="7">
    <source>
        <dbReference type="EMBL" id="MEB5475780.1"/>
    </source>
</evidence>
<dbReference type="Pfam" id="PF00575">
    <property type="entry name" value="S1"/>
    <property type="match status" value="1"/>
</dbReference>
<reference evidence="7 8" key="1">
    <citation type="submission" date="2019-08" db="EMBL/GenBank/DDBJ databases">
        <title>Five species of Acinetobacter isolated from floral nectar and animal pollinators.</title>
        <authorList>
            <person name="Hendry T.A."/>
        </authorList>
    </citation>
    <scope>NUCLEOTIDE SEQUENCE [LARGE SCALE GENOMIC DNA]</scope>
    <source>
        <strain evidence="7 8">MD18.27</strain>
    </source>
</reference>
<dbReference type="SMART" id="SM00316">
    <property type="entry name" value="S1"/>
    <property type="match status" value="1"/>
</dbReference>
<dbReference type="Gene3D" id="3.40.1260.20">
    <property type="entry name" value="Ribonuclease E, catalytic domain"/>
    <property type="match status" value="1"/>
</dbReference>
<proteinExistence type="predicted"/>
<sequence length="484" mass="55574">MSDELFINVTPMECRVALTEDRVVKEVFVERTLKRGLVGNIYKGKVVRVLPGMQAAFVDIGLSRTAFLHINDMVWPKGKTAPNVFELLQQGQIITVQVMKDMLGTKGARLTTDISLPSRYLVLMPFGNHVGISQRIESDEERERLRHIIENIKTKYLLPGSVIVRTAAEGIDELAIDQDMAYLSKLWNYIQRKKQSLLVPSLVFEELPLPQRIVRDLSLDKTEKIYVDSEDVFLKLEEFIAEFMPEMKSRLVHYVEDKPLFDLHHIEEDIQKALQIRIALKSGGYLMIDQTEAMTTIDVNTGSYVGGRSLEDTVYRTNMEATEVIGRQLRLRNLGGIIIIDFIDMQEEIHRAEVLKYFEAVLEKDHAKTKITQVSELGLIEMTRKRTRESLEHLLCDSCPTCHGRGFVKTAETVCYEIFREMMRFTRTYPHQTGFVVVASPVVIDRLLTEEATAVEDLSHLLDRTIKLQVETLYTQEQYDIIFG</sequence>
<evidence type="ECO:0000256" key="2">
    <source>
        <dbReference type="ARBA" id="ARBA00022723"/>
    </source>
</evidence>
<keyword evidence="2" id="KW-0479">Metal-binding</keyword>
<dbReference type="Gene3D" id="2.40.50.140">
    <property type="entry name" value="Nucleic acid-binding proteins"/>
    <property type="match status" value="1"/>
</dbReference>
<evidence type="ECO:0000256" key="3">
    <source>
        <dbReference type="ARBA" id="ARBA00022801"/>
    </source>
</evidence>
<dbReference type="SUPFAM" id="SSF50249">
    <property type="entry name" value="Nucleic acid-binding proteins"/>
    <property type="match status" value="1"/>
</dbReference>
<dbReference type="Pfam" id="PF10150">
    <property type="entry name" value="RNase_E_G"/>
    <property type="match status" value="1"/>
</dbReference>
<evidence type="ECO:0000256" key="4">
    <source>
        <dbReference type="ARBA" id="ARBA00022842"/>
    </source>
</evidence>
<evidence type="ECO:0000313" key="8">
    <source>
        <dbReference type="Proteomes" id="UP001339883"/>
    </source>
</evidence>
<dbReference type="EC" id="3.1.26.-" evidence="7"/>
<keyword evidence="8" id="KW-1185">Reference proteome</keyword>
<dbReference type="PANTHER" id="PTHR30001">
    <property type="entry name" value="RIBONUCLEASE"/>
    <property type="match status" value="1"/>
</dbReference>